<evidence type="ECO:0000259" key="6">
    <source>
        <dbReference type="Pfam" id="PF03717"/>
    </source>
</evidence>
<dbReference type="RefSeq" id="WP_158766799.1">
    <property type="nucleotide sequence ID" value="NZ_CP047045.1"/>
</dbReference>
<dbReference type="KEGG" id="tsv:DSM104635_02833"/>
<feature type="domain" description="Penicillin-binding protein transpeptidase" evidence="5">
    <location>
        <begin position="232"/>
        <end position="528"/>
    </location>
</feature>
<name>A0A6I6MRA0_9CAUL</name>
<proteinExistence type="predicted"/>
<organism evidence="7 8">
    <name type="scientific">Terricaulis silvestris</name>
    <dbReference type="NCBI Taxonomy" id="2686094"/>
    <lineage>
        <taxon>Bacteria</taxon>
        <taxon>Pseudomonadati</taxon>
        <taxon>Pseudomonadota</taxon>
        <taxon>Alphaproteobacteria</taxon>
        <taxon>Caulobacterales</taxon>
        <taxon>Caulobacteraceae</taxon>
        <taxon>Terricaulis</taxon>
    </lineage>
</organism>
<dbReference type="GO" id="GO:0071555">
    <property type="term" value="P:cell wall organization"/>
    <property type="evidence" value="ECO:0007669"/>
    <property type="project" value="TreeGrafter"/>
</dbReference>
<keyword evidence="2" id="KW-0378">Hydrolase</keyword>
<dbReference type="EMBL" id="CP047045">
    <property type="protein sequence ID" value="QGZ95978.1"/>
    <property type="molecule type" value="Genomic_DNA"/>
</dbReference>
<feature type="domain" description="Penicillin-binding protein dimerisation" evidence="6">
    <location>
        <begin position="69"/>
        <end position="176"/>
    </location>
</feature>
<dbReference type="InterPro" id="IPR050515">
    <property type="entry name" value="Beta-lactam/transpept"/>
</dbReference>
<dbReference type="InterPro" id="IPR012338">
    <property type="entry name" value="Beta-lactam/transpept-like"/>
</dbReference>
<comment type="subcellular location">
    <subcellularLocation>
        <location evidence="1">Membrane</location>
    </subcellularLocation>
</comment>
<keyword evidence="7" id="KW-0328">Glycosyltransferase</keyword>
<evidence type="ECO:0000313" key="8">
    <source>
        <dbReference type="Proteomes" id="UP000431269"/>
    </source>
</evidence>
<keyword evidence="4" id="KW-1133">Transmembrane helix</keyword>
<dbReference type="Gene3D" id="3.90.1310.10">
    <property type="entry name" value="Penicillin-binding protein 2a (Domain 2)"/>
    <property type="match status" value="1"/>
</dbReference>
<keyword evidence="4" id="KW-0812">Transmembrane</keyword>
<sequence>MRPFGPTVFAADQALPEFPAEAAPARNRVRFLALAVFALLLLLAGRAVQLAFSGDPLAEPRRAGIVSIPRADIVDRNGVLLATTVRAFALTAEPRRVWNAEETADALRTIFPELDRAATIRRLSDNSRQLVFLRRSLTPSQREQVIALGLGGIGFEAEDRRVYPQNTLAAHTLGFTDVDLNPLSGVERGLDEEIRAAGAAGRPVQLSLDVRMQFALEEELDAAARASGASGGSAILLNGRTGEVYALASWPTYDANAAGAAIDTARRDRVAGDLHELGSTIKPFTVAMALQEEVTTSGELFDLTRPFDIDGSLIEDHDPVPANATLRDILAHSSNIGAARLALRLGGARQRSYLERLGLTSPATLELGRNQAPLAPHARGRRDVAGLGFGYGLAATQASLAGAYTVFTNNGARVAPTLIAQAPDAEIERSVIFSPDVTRQVNAYLRAVVTSGTGRAADVPGLAIAGKTGTAEKLGADTATYDESRNFSSFAGIFPANDPRFVIVVALDDTGEGAAGGRVAAPVVARTLRRIAPMLGLRVEPRPPTR</sequence>
<dbReference type="Pfam" id="PF03717">
    <property type="entry name" value="PBP_dimer"/>
    <property type="match status" value="1"/>
</dbReference>
<dbReference type="AlphaFoldDB" id="A0A6I6MRA0"/>
<evidence type="ECO:0000256" key="3">
    <source>
        <dbReference type="ARBA" id="ARBA00023136"/>
    </source>
</evidence>
<dbReference type="InterPro" id="IPR005311">
    <property type="entry name" value="PBP_dimer"/>
</dbReference>
<dbReference type="Proteomes" id="UP000431269">
    <property type="component" value="Chromosome"/>
</dbReference>
<dbReference type="SUPFAM" id="SSF56519">
    <property type="entry name" value="Penicillin binding protein dimerisation domain"/>
    <property type="match status" value="1"/>
</dbReference>
<keyword evidence="2" id="KW-0121">Carboxypeptidase</keyword>
<dbReference type="Pfam" id="PF00905">
    <property type="entry name" value="Transpeptidase"/>
    <property type="match status" value="1"/>
</dbReference>
<dbReference type="PANTHER" id="PTHR30627">
    <property type="entry name" value="PEPTIDOGLYCAN D,D-TRANSPEPTIDASE"/>
    <property type="match status" value="1"/>
</dbReference>
<dbReference type="InterPro" id="IPR001460">
    <property type="entry name" value="PCN-bd_Tpept"/>
</dbReference>
<keyword evidence="2" id="KW-0645">Protease</keyword>
<evidence type="ECO:0000313" key="7">
    <source>
        <dbReference type="EMBL" id="QGZ95978.1"/>
    </source>
</evidence>
<keyword evidence="3 4" id="KW-0472">Membrane</keyword>
<dbReference type="SUPFAM" id="SSF56601">
    <property type="entry name" value="beta-lactamase/transpeptidase-like"/>
    <property type="match status" value="1"/>
</dbReference>
<keyword evidence="7" id="KW-0808">Transferase</keyword>
<dbReference type="GO" id="GO:0016757">
    <property type="term" value="F:glycosyltransferase activity"/>
    <property type="evidence" value="ECO:0007669"/>
    <property type="project" value="UniProtKB-KW"/>
</dbReference>
<evidence type="ECO:0000256" key="2">
    <source>
        <dbReference type="ARBA" id="ARBA00022645"/>
    </source>
</evidence>
<dbReference type="PANTHER" id="PTHR30627:SF1">
    <property type="entry name" value="PEPTIDOGLYCAN D,D-TRANSPEPTIDASE FTSI"/>
    <property type="match status" value="1"/>
</dbReference>
<feature type="transmembrane region" description="Helical" evidence="4">
    <location>
        <begin position="31"/>
        <end position="52"/>
    </location>
</feature>
<dbReference type="GO" id="GO:0004180">
    <property type="term" value="F:carboxypeptidase activity"/>
    <property type="evidence" value="ECO:0007669"/>
    <property type="project" value="UniProtKB-KW"/>
</dbReference>
<dbReference type="GO" id="GO:0005886">
    <property type="term" value="C:plasma membrane"/>
    <property type="evidence" value="ECO:0007669"/>
    <property type="project" value="TreeGrafter"/>
</dbReference>
<dbReference type="Gene3D" id="3.30.450.330">
    <property type="match status" value="1"/>
</dbReference>
<accession>A0A6I6MRA0</accession>
<evidence type="ECO:0000256" key="4">
    <source>
        <dbReference type="SAM" id="Phobius"/>
    </source>
</evidence>
<dbReference type="EC" id="2.4.1.129" evidence="7"/>
<dbReference type="GO" id="GO:0008658">
    <property type="term" value="F:penicillin binding"/>
    <property type="evidence" value="ECO:0007669"/>
    <property type="project" value="InterPro"/>
</dbReference>
<gene>
    <name evidence="7" type="primary">ftsI</name>
    <name evidence="7" type="ORF">DSM104635_02833</name>
</gene>
<dbReference type="InterPro" id="IPR036138">
    <property type="entry name" value="PBP_dimer_sf"/>
</dbReference>
<protein>
    <submittedName>
        <fullName evidence="7">Peptidoglycan synthase FtsI</fullName>
        <ecNumber evidence="7">2.4.1.129</ecNumber>
    </submittedName>
</protein>
<keyword evidence="8" id="KW-1185">Reference proteome</keyword>
<evidence type="ECO:0000256" key="1">
    <source>
        <dbReference type="ARBA" id="ARBA00004370"/>
    </source>
</evidence>
<dbReference type="Gene3D" id="3.40.710.10">
    <property type="entry name" value="DD-peptidase/beta-lactamase superfamily"/>
    <property type="match status" value="1"/>
</dbReference>
<evidence type="ECO:0000259" key="5">
    <source>
        <dbReference type="Pfam" id="PF00905"/>
    </source>
</evidence>
<reference evidence="8" key="1">
    <citation type="submission" date="2019-12" db="EMBL/GenBank/DDBJ databases">
        <title>Complete genome of Terracaulis silvestris 0127_4.</title>
        <authorList>
            <person name="Vieira S."/>
            <person name="Riedel T."/>
            <person name="Sproer C."/>
            <person name="Pascual J."/>
            <person name="Boedeker C."/>
            <person name="Overmann J."/>
        </authorList>
    </citation>
    <scope>NUCLEOTIDE SEQUENCE [LARGE SCALE GENOMIC DNA]</scope>
    <source>
        <strain evidence="8">0127_4</strain>
    </source>
</reference>